<comment type="caution">
    <text evidence="1">The sequence shown here is derived from an EMBL/GenBank/DDBJ whole genome shotgun (WGS) entry which is preliminary data.</text>
</comment>
<proteinExistence type="predicted"/>
<evidence type="ECO:0000313" key="1">
    <source>
        <dbReference type="EMBL" id="TCT21187.1"/>
    </source>
</evidence>
<dbReference type="AlphaFoldDB" id="A0A4R3MZB1"/>
<gene>
    <name evidence="1" type="ORF">EDC35_10440</name>
</gene>
<accession>A0A4R3MZB1</accession>
<dbReference type="RefSeq" id="WP_132976802.1">
    <property type="nucleotide sequence ID" value="NZ_SMAO01000004.1"/>
</dbReference>
<evidence type="ECO:0000313" key="2">
    <source>
        <dbReference type="Proteomes" id="UP000295717"/>
    </source>
</evidence>
<reference evidence="1 2" key="1">
    <citation type="submission" date="2019-03" db="EMBL/GenBank/DDBJ databases">
        <title>Genomic Encyclopedia of Type Strains, Phase IV (KMG-IV): sequencing the most valuable type-strain genomes for metagenomic binning, comparative biology and taxonomic classification.</title>
        <authorList>
            <person name="Goeker M."/>
        </authorList>
    </citation>
    <scope>NUCLEOTIDE SEQUENCE [LARGE SCALE GENOMIC DNA]</scope>
    <source>
        <strain evidence="1 2">DSM 13587</strain>
    </source>
</reference>
<protein>
    <submittedName>
        <fullName evidence="1">Uncharacterized protein</fullName>
    </submittedName>
</protein>
<dbReference type="EMBL" id="SMAO01000004">
    <property type="protein sequence ID" value="TCT21187.1"/>
    <property type="molecule type" value="Genomic_DNA"/>
</dbReference>
<dbReference type="Proteomes" id="UP000295717">
    <property type="component" value="Unassembled WGS sequence"/>
</dbReference>
<organism evidence="1 2">
    <name type="scientific">Thiobaca trueperi</name>
    <dbReference type="NCBI Taxonomy" id="127458"/>
    <lineage>
        <taxon>Bacteria</taxon>
        <taxon>Pseudomonadati</taxon>
        <taxon>Pseudomonadota</taxon>
        <taxon>Gammaproteobacteria</taxon>
        <taxon>Chromatiales</taxon>
        <taxon>Chromatiaceae</taxon>
        <taxon>Thiobaca</taxon>
    </lineage>
</organism>
<keyword evidence="2" id="KW-1185">Reference proteome</keyword>
<name>A0A4R3MZB1_9GAMM</name>
<sequence length="64" mass="7718">MTRTQYKQCFRAARQLARFHRRPHDRHEAATWAMHEAQAIGIRHPSLDDYRAFERIGRRVMQAI</sequence>